<dbReference type="HOGENOM" id="CLU_005679_0_1_11"/>
<dbReference type="GO" id="GO:0000271">
    <property type="term" value="P:polysaccharide biosynthetic process"/>
    <property type="evidence" value="ECO:0007669"/>
    <property type="project" value="TreeGrafter"/>
</dbReference>
<evidence type="ECO:0000313" key="3">
    <source>
        <dbReference type="EMBL" id="AEV70961.1"/>
    </source>
</evidence>
<keyword evidence="1" id="KW-0812">Transmembrane</keyword>
<feature type="domain" description="Acyltransferase 3" evidence="2">
    <location>
        <begin position="11"/>
        <end position="326"/>
    </location>
</feature>
<feature type="transmembrane region" description="Helical" evidence="1">
    <location>
        <begin position="183"/>
        <end position="203"/>
    </location>
</feature>
<dbReference type="Pfam" id="PF01757">
    <property type="entry name" value="Acyl_transf_3"/>
    <property type="match status" value="1"/>
</dbReference>
<keyword evidence="3" id="KW-0808">Transferase</keyword>
<dbReference type="InterPro" id="IPR050879">
    <property type="entry name" value="Acyltransferase_3"/>
</dbReference>
<feature type="transmembrane region" description="Helical" evidence="1">
    <location>
        <begin position="209"/>
        <end position="227"/>
    </location>
</feature>
<accession>G8RIX3</accession>
<keyword evidence="4" id="KW-1185">Reference proteome</keyword>
<dbReference type="GO" id="GO:0016020">
    <property type="term" value="C:membrane"/>
    <property type="evidence" value="ECO:0007669"/>
    <property type="project" value="TreeGrafter"/>
</dbReference>
<dbReference type="AlphaFoldDB" id="G8RIX3"/>
<dbReference type="PANTHER" id="PTHR23028:SF131">
    <property type="entry name" value="BLR2367 PROTEIN"/>
    <property type="match status" value="1"/>
</dbReference>
<dbReference type="PATRIC" id="fig|710685.3.peg.325"/>
<dbReference type="STRING" id="710685.MycrhN_0319"/>
<evidence type="ECO:0000256" key="1">
    <source>
        <dbReference type="SAM" id="Phobius"/>
    </source>
</evidence>
<dbReference type="GO" id="GO:0016747">
    <property type="term" value="F:acyltransferase activity, transferring groups other than amino-acyl groups"/>
    <property type="evidence" value="ECO:0007669"/>
    <property type="project" value="InterPro"/>
</dbReference>
<feature type="transmembrane region" description="Helical" evidence="1">
    <location>
        <begin position="83"/>
        <end position="105"/>
    </location>
</feature>
<feature type="transmembrane region" description="Helical" evidence="1">
    <location>
        <begin position="310"/>
        <end position="331"/>
    </location>
</feature>
<feature type="transmembrane region" description="Helical" evidence="1">
    <location>
        <begin position="234"/>
        <end position="251"/>
    </location>
</feature>
<keyword evidence="3" id="KW-0012">Acyltransferase</keyword>
<dbReference type="eggNOG" id="COG1835">
    <property type="taxonomic scope" value="Bacteria"/>
</dbReference>
<dbReference type="OrthoDB" id="9796461at2"/>
<evidence type="ECO:0000313" key="4">
    <source>
        <dbReference type="Proteomes" id="UP000005442"/>
    </source>
</evidence>
<evidence type="ECO:0000259" key="2">
    <source>
        <dbReference type="Pfam" id="PF01757"/>
    </source>
</evidence>
<dbReference type="EMBL" id="CP003169">
    <property type="protein sequence ID" value="AEV70961.1"/>
    <property type="molecule type" value="Genomic_DNA"/>
</dbReference>
<keyword evidence="1" id="KW-0472">Membrane</keyword>
<name>G8RIX3_MYCRN</name>
<sequence length="359" mass="39212">MKLEQVFDPRNNALNALRLALAAEVMLFHSFPVTGRMPPAALVQFLFAVGVDGFFAVSGFLIARSWLTNPRLREYLAARALRILPGFYVCLIVTAFVIAPISVAIQGGSVTKLLMSTAPFEYVLKNLGVLNLQHDVGGTPLEVPFSGDWNASLWSLFWEVLCYLAVAVLGVVGLASRRWVSPVLFAVALVGALLLPPLTFPGVWTAPQLLARCALMFLAGAVMYHWRDVIPAKWSLVAASVVTVVAASILLPDYRLVAALPLAYAVIVTGALIRDKRLRLRTDLSYGLYIYAFPIQQLLAIVGLTFLNPVAFFVVSALATLPVAALSWFLVEKRAMQLKSRLRRETSIPVESVRSAESS</sequence>
<dbReference type="PANTHER" id="PTHR23028">
    <property type="entry name" value="ACETYLTRANSFERASE"/>
    <property type="match status" value="1"/>
</dbReference>
<feature type="transmembrane region" description="Helical" evidence="1">
    <location>
        <begin position="156"/>
        <end position="176"/>
    </location>
</feature>
<feature type="transmembrane region" description="Helical" evidence="1">
    <location>
        <begin position="43"/>
        <end position="63"/>
    </location>
</feature>
<proteinExistence type="predicted"/>
<dbReference type="RefSeq" id="WP_014208781.1">
    <property type="nucleotide sequence ID" value="NC_016604.1"/>
</dbReference>
<reference evidence="3 4" key="1">
    <citation type="submission" date="2011-12" db="EMBL/GenBank/DDBJ databases">
        <title>Complete sequence of Mycobacterium rhodesiae NBB3.</title>
        <authorList>
            <consortium name="US DOE Joint Genome Institute"/>
            <person name="Lucas S."/>
            <person name="Han J."/>
            <person name="Lapidus A."/>
            <person name="Cheng J.-F."/>
            <person name="Goodwin L."/>
            <person name="Pitluck S."/>
            <person name="Peters L."/>
            <person name="Mikhailova N."/>
            <person name="Gu W."/>
            <person name="Detter J.C."/>
            <person name="Han C."/>
            <person name="Tapia R."/>
            <person name="Land M."/>
            <person name="Hauser L."/>
            <person name="Kyrpides N."/>
            <person name="Ivanova N."/>
            <person name="Pagani I."/>
            <person name="Mattes T."/>
            <person name="Holmes A."/>
            <person name="Rutledge P."/>
            <person name="Paulsen I."/>
            <person name="Coleman N."/>
            <person name="Woyke T."/>
        </authorList>
    </citation>
    <scope>NUCLEOTIDE SEQUENCE [LARGE SCALE GENOMIC DNA]</scope>
    <source>
        <strain evidence="3 4">NBB3</strain>
    </source>
</reference>
<feature type="transmembrane region" description="Helical" evidence="1">
    <location>
        <begin position="257"/>
        <end position="274"/>
    </location>
</feature>
<dbReference type="KEGG" id="mrh:MycrhN_0319"/>
<dbReference type="InterPro" id="IPR002656">
    <property type="entry name" value="Acyl_transf_3_dom"/>
</dbReference>
<keyword evidence="1" id="KW-1133">Transmembrane helix</keyword>
<gene>
    <name evidence="3" type="ordered locus">MycrhN_0319</name>
</gene>
<protein>
    <submittedName>
        <fullName evidence="3">Putative acyltransferase</fullName>
    </submittedName>
</protein>
<feature type="transmembrane region" description="Helical" evidence="1">
    <location>
        <begin position="286"/>
        <end position="304"/>
    </location>
</feature>
<dbReference type="Proteomes" id="UP000005442">
    <property type="component" value="Chromosome"/>
</dbReference>
<organism evidence="3 4">
    <name type="scientific">Mycolicibacterium rhodesiae (strain NBB3)</name>
    <name type="common">Mycobacterium rhodesiae</name>
    <dbReference type="NCBI Taxonomy" id="710685"/>
    <lineage>
        <taxon>Bacteria</taxon>
        <taxon>Bacillati</taxon>
        <taxon>Actinomycetota</taxon>
        <taxon>Actinomycetes</taxon>
        <taxon>Mycobacteriales</taxon>
        <taxon>Mycobacteriaceae</taxon>
        <taxon>Mycolicibacterium</taxon>
    </lineage>
</organism>